<evidence type="ECO:0000313" key="2">
    <source>
        <dbReference type="EMBL" id="MEQ2217554.1"/>
    </source>
</evidence>
<evidence type="ECO:0000313" key="3">
    <source>
        <dbReference type="Proteomes" id="UP001434883"/>
    </source>
</evidence>
<comment type="caution">
    <text evidence="2">The sequence shown here is derived from an EMBL/GenBank/DDBJ whole genome shotgun (WGS) entry which is preliminary data.</text>
</comment>
<protein>
    <submittedName>
        <fullName evidence="2">Uncharacterized protein</fullName>
    </submittedName>
</protein>
<feature type="compositionally biased region" description="Pro residues" evidence="1">
    <location>
        <begin position="504"/>
        <end position="516"/>
    </location>
</feature>
<reference evidence="2 3" key="1">
    <citation type="submission" date="2021-06" db="EMBL/GenBank/DDBJ databases">
        <authorList>
            <person name="Palmer J.M."/>
        </authorList>
    </citation>
    <scope>NUCLEOTIDE SEQUENCE [LARGE SCALE GENOMIC DNA]</scope>
    <source>
        <strain evidence="2 3">XC_2019</strain>
        <tissue evidence="2">Muscle</tissue>
    </source>
</reference>
<dbReference type="Proteomes" id="UP001434883">
    <property type="component" value="Unassembled WGS sequence"/>
</dbReference>
<feature type="region of interest" description="Disordered" evidence="1">
    <location>
        <begin position="501"/>
        <end position="550"/>
    </location>
</feature>
<feature type="region of interest" description="Disordered" evidence="1">
    <location>
        <begin position="100"/>
        <end position="128"/>
    </location>
</feature>
<sequence>MFSLSPRSDHSCVPGEDNQRDHVRGRHLRSRDYHKSLSRTKASPSVPALSENTPDHEAMATVSMATVVDKCRDSPWRQRPDISGHSEHSLGYFANTVPVSEDRASPTNSPDLFPTPSSSRESIQSDGLDKERSWYAMQPSSVVSPASFSRTVSQCSSIRSGVFSPSVVQVRRHFLAPGSSLIHTPQTCFSSCDSLSSSTCPQTPPPWHRPPLTRLSLLTAILRKGRLPVLSSALQRPYTPCWPVNPVTLSVCKACSAASSVASIPLKFSSQFSSSTSVDSQNPVGRESSMFLSAPLMAESMKRHVKCPQTQVTSSKLRNKQVISPPLVNRKILPETPLPLFPNLKLIYVPEHEIPATAATANSSISKLHELRPSVLLKDHKSNNLNKFMSPTSTSIKVPETSVPQKLTFQPNPSLTRLQMLSQQLRSPCVSPPHLQPSLPQITPSDTGSNLPHLQQTKKVGGCESQGSCPVSRGSTSSQTFKKVHSLSPFCYTTIAFSRGPSPAGTPTPTPSPAPPIRDLTSSPSLSLCSTPSSRPGSEMSDCSDVKDKKRKVVSLSVTSMTLIHY</sequence>
<feature type="region of interest" description="Disordered" evidence="1">
    <location>
        <begin position="1"/>
        <end position="58"/>
    </location>
</feature>
<dbReference type="InterPro" id="IPR029331">
    <property type="entry name" value="MLIP"/>
</dbReference>
<name>A0ABV0SAN2_9TELE</name>
<proteinExistence type="predicted"/>
<keyword evidence="3" id="KW-1185">Reference proteome</keyword>
<feature type="compositionally biased region" description="Polar residues" evidence="1">
    <location>
        <begin position="438"/>
        <end position="458"/>
    </location>
</feature>
<accession>A0ABV0SAN2</accession>
<evidence type="ECO:0000256" key="1">
    <source>
        <dbReference type="SAM" id="MobiDB-lite"/>
    </source>
</evidence>
<dbReference type="PANTHER" id="PTHR31514">
    <property type="entry name" value="MUSCULAR LMNA-INTERACTING PROTEIN MLIP"/>
    <property type="match status" value="1"/>
</dbReference>
<feature type="compositionally biased region" description="Low complexity" evidence="1">
    <location>
        <begin position="520"/>
        <end position="534"/>
    </location>
</feature>
<feature type="compositionally biased region" description="Polar residues" evidence="1">
    <location>
        <begin position="105"/>
        <end position="125"/>
    </location>
</feature>
<feature type="region of interest" description="Disordered" evidence="1">
    <location>
        <begin position="427"/>
        <end position="480"/>
    </location>
</feature>
<dbReference type="EMBL" id="JAHRIN010075922">
    <property type="protein sequence ID" value="MEQ2217554.1"/>
    <property type="molecule type" value="Genomic_DNA"/>
</dbReference>
<organism evidence="2 3">
    <name type="scientific">Xenoophorus captivus</name>
    <dbReference type="NCBI Taxonomy" id="1517983"/>
    <lineage>
        <taxon>Eukaryota</taxon>
        <taxon>Metazoa</taxon>
        <taxon>Chordata</taxon>
        <taxon>Craniata</taxon>
        <taxon>Vertebrata</taxon>
        <taxon>Euteleostomi</taxon>
        <taxon>Actinopterygii</taxon>
        <taxon>Neopterygii</taxon>
        <taxon>Teleostei</taxon>
        <taxon>Neoteleostei</taxon>
        <taxon>Acanthomorphata</taxon>
        <taxon>Ovalentaria</taxon>
        <taxon>Atherinomorphae</taxon>
        <taxon>Cyprinodontiformes</taxon>
        <taxon>Goodeidae</taxon>
        <taxon>Xenoophorus</taxon>
    </lineage>
</organism>
<dbReference type="PANTHER" id="PTHR31514:SF1">
    <property type="entry name" value="MUSCULAR LMNA-INTERACTING PROTEIN"/>
    <property type="match status" value="1"/>
</dbReference>
<feature type="compositionally biased region" description="Polar residues" evidence="1">
    <location>
        <begin position="465"/>
        <end position="480"/>
    </location>
</feature>
<gene>
    <name evidence="2" type="ORF">XENOCAPTIV_014594</name>
</gene>